<dbReference type="SUPFAM" id="SSF90250">
    <property type="entry name" value="Troponin coil-coiled subunits"/>
    <property type="match status" value="1"/>
</dbReference>
<proteinExistence type="predicted"/>
<accession>A0A6L2N2C4</accession>
<feature type="compositionally biased region" description="Basic residues" evidence="1">
    <location>
        <begin position="35"/>
        <end position="44"/>
    </location>
</feature>
<dbReference type="EMBL" id="BKCJ010008059">
    <property type="protein sequence ID" value="GEU80338.1"/>
    <property type="molecule type" value="Genomic_DNA"/>
</dbReference>
<gene>
    <name evidence="2" type="ORF">Tci_052316</name>
</gene>
<reference evidence="2" key="1">
    <citation type="journal article" date="2019" name="Sci. Rep.">
        <title>Draft genome of Tanacetum cinerariifolium, the natural source of mosquito coil.</title>
        <authorList>
            <person name="Yamashiro T."/>
            <person name="Shiraishi A."/>
            <person name="Satake H."/>
            <person name="Nakayama K."/>
        </authorList>
    </citation>
    <scope>NUCLEOTIDE SEQUENCE</scope>
</reference>
<feature type="region of interest" description="Disordered" evidence="1">
    <location>
        <begin position="1"/>
        <end position="68"/>
    </location>
</feature>
<comment type="caution">
    <text evidence="2">The sequence shown here is derived from an EMBL/GenBank/DDBJ whole genome shotgun (WGS) entry which is preliminary data.</text>
</comment>
<dbReference type="InterPro" id="IPR038077">
    <property type="entry name" value="Troponin_sf"/>
</dbReference>
<name>A0A6L2N2C4_TANCI</name>
<evidence type="ECO:0000256" key="1">
    <source>
        <dbReference type="SAM" id="MobiDB-lite"/>
    </source>
</evidence>
<sequence length="220" mass="24458">MMVQAQKEIGEGSTNPTDPNYASIIIQPSVSQPQKKQKSKKRRRKDTELPQTSVPTSVADEAINEEMDDSLERAATTATSLDAEVLDLETIKTTQAMEIESLKGRVNKLEKKQRSRTYKLKRLYKVGLSAGVESSDDEGLGKEDASKQERISDIDTDDDITLVNTHNEQMFDVDQDLHCEEVFIAQQDQNVVKKEVDVAQVQVTTTATTLTISINEATLA</sequence>
<evidence type="ECO:0000313" key="2">
    <source>
        <dbReference type="EMBL" id="GEU80338.1"/>
    </source>
</evidence>
<organism evidence="2">
    <name type="scientific">Tanacetum cinerariifolium</name>
    <name type="common">Dalmatian daisy</name>
    <name type="synonym">Chrysanthemum cinerariifolium</name>
    <dbReference type="NCBI Taxonomy" id="118510"/>
    <lineage>
        <taxon>Eukaryota</taxon>
        <taxon>Viridiplantae</taxon>
        <taxon>Streptophyta</taxon>
        <taxon>Embryophyta</taxon>
        <taxon>Tracheophyta</taxon>
        <taxon>Spermatophyta</taxon>
        <taxon>Magnoliopsida</taxon>
        <taxon>eudicotyledons</taxon>
        <taxon>Gunneridae</taxon>
        <taxon>Pentapetalae</taxon>
        <taxon>asterids</taxon>
        <taxon>campanulids</taxon>
        <taxon>Asterales</taxon>
        <taxon>Asteraceae</taxon>
        <taxon>Asteroideae</taxon>
        <taxon>Anthemideae</taxon>
        <taxon>Anthemidinae</taxon>
        <taxon>Tanacetum</taxon>
    </lineage>
</organism>
<dbReference type="AlphaFoldDB" id="A0A6L2N2C4"/>
<protein>
    <submittedName>
        <fullName evidence="2">Uncharacterized protein</fullName>
    </submittedName>
</protein>